<sequence>MEEEKEREDRSEGALRRRAVEALLERGVVFEAERRGWWRRLRPRVRMRVDPPTLGVLYAVSGEFAQMKIDERRVEADPLGYSFELVRSQMRPMARAVAFAVLGTRWKIRLFAGMYARYLLWQLTAAQLLKLVVTVLSVSGTADFINSIRLIKGTGLLDTRGERPIE</sequence>
<protein>
    <submittedName>
        <fullName evidence="1">Uncharacterized protein</fullName>
    </submittedName>
</protein>
<proteinExistence type="predicted"/>
<dbReference type="EMBL" id="DVLY01000048">
    <property type="protein sequence ID" value="HIT97602.1"/>
    <property type="molecule type" value="Genomic_DNA"/>
</dbReference>
<reference evidence="1" key="1">
    <citation type="submission" date="2020-10" db="EMBL/GenBank/DDBJ databases">
        <authorList>
            <person name="Gilroy R."/>
        </authorList>
    </citation>
    <scope>NUCLEOTIDE SEQUENCE</scope>
    <source>
        <strain evidence="1">1383</strain>
    </source>
</reference>
<organism evidence="1 2">
    <name type="scientific">Candidatus Merdimorpha stercoravium</name>
    <dbReference type="NCBI Taxonomy" id="2840863"/>
    <lineage>
        <taxon>Bacteria</taxon>
        <taxon>Pseudomonadati</taxon>
        <taxon>Bacteroidota</taxon>
        <taxon>Flavobacteriia</taxon>
        <taxon>Flavobacteriales</taxon>
        <taxon>Candidatus Merdimorpha</taxon>
    </lineage>
</organism>
<reference evidence="1" key="2">
    <citation type="journal article" date="2021" name="PeerJ">
        <title>Extensive microbial diversity within the chicken gut microbiome revealed by metagenomics and culture.</title>
        <authorList>
            <person name="Gilroy R."/>
            <person name="Ravi A."/>
            <person name="Getino M."/>
            <person name="Pursley I."/>
            <person name="Horton D.L."/>
            <person name="Alikhan N.F."/>
            <person name="Baker D."/>
            <person name="Gharbi K."/>
            <person name="Hall N."/>
            <person name="Watson M."/>
            <person name="Adriaenssens E.M."/>
            <person name="Foster-Nyarko E."/>
            <person name="Jarju S."/>
            <person name="Secka A."/>
            <person name="Antonio M."/>
            <person name="Oren A."/>
            <person name="Chaudhuri R.R."/>
            <person name="La Ragione R."/>
            <person name="Hildebrand F."/>
            <person name="Pallen M.J."/>
        </authorList>
    </citation>
    <scope>NUCLEOTIDE SEQUENCE</scope>
    <source>
        <strain evidence="1">1383</strain>
    </source>
</reference>
<dbReference type="Proteomes" id="UP000824161">
    <property type="component" value="Unassembled WGS sequence"/>
</dbReference>
<dbReference type="AlphaFoldDB" id="A0A9D1HAX9"/>
<accession>A0A9D1HAX9</accession>
<evidence type="ECO:0000313" key="2">
    <source>
        <dbReference type="Proteomes" id="UP000824161"/>
    </source>
</evidence>
<name>A0A9D1HAX9_9FLAO</name>
<evidence type="ECO:0000313" key="1">
    <source>
        <dbReference type="EMBL" id="HIT97602.1"/>
    </source>
</evidence>
<comment type="caution">
    <text evidence="1">The sequence shown here is derived from an EMBL/GenBank/DDBJ whole genome shotgun (WGS) entry which is preliminary data.</text>
</comment>
<gene>
    <name evidence="1" type="ORF">IAC44_02055</name>
</gene>